<reference evidence="1 2" key="1">
    <citation type="submission" date="2024-04" db="EMBL/GenBank/DDBJ databases">
        <title>Flavobacterium sp. DGU11 16S ribosomal RNA gene Genome sequencing and assembly.</title>
        <authorList>
            <person name="Park S."/>
        </authorList>
    </citation>
    <scope>NUCLEOTIDE SEQUENCE [LARGE SCALE GENOMIC DNA]</scope>
    <source>
        <strain evidence="1 2">DGU11</strain>
    </source>
</reference>
<protein>
    <submittedName>
        <fullName evidence="1">Uncharacterized protein</fullName>
    </submittedName>
</protein>
<keyword evidence="2" id="KW-1185">Reference proteome</keyword>
<gene>
    <name evidence="1" type="ORF">AAEO56_11580</name>
</gene>
<dbReference type="EMBL" id="JBBYHR010000005">
    <property type="protein sequence ID" value="MEL1244906.1"/>
    <property type="molecule type" value="Genomic_DNA"/>
</dbReference>
<dbReference type="RefSeq" id="WP_341697219.1">
    <property type="nucleotide sequence ID" value="NZ_JBBYHR010000005.1"/>
</dbReference>
<evidence type="ECO:0000313" key="1">
    <source>
        <dbReference type="EMBL" id="MEL1244906.1"/>
    </source>
</evidence>
<evidence type="ECO:0000313" key="2">
    <source>
        <dbReference type="Proteomes" id="UP001464555"/>
    </source>
</evidence>
<accession>A0ABU9HXL9</accession>
<dbReference type="Proteomes" id="UP001464555">
    <property type="component" value="Unassembled WGS sequence"/>
</dbReference>
<organism evidence="1 2">
    <name type="scientific">Flavobacterium arundinis</name>
    <dbReference type="NCBI Taxonomy" id="3139143"/>
    <lineage>
        <taxon>Bacteria</taxon>
        <taxon>Pseudomonadati</taxon>
        <taxon>Bacteroidota</taxon>
        <taxon>Flavobacteriia</taxon>
        <taxon>Flavobacteriales</taxon>
        <taxon>Flavobacteriaceae</taxon>
        <taxon>Flavobacterium</taxon>
    </lineage>
</organism>
<comment type="caution">
    <text evidence="1">The sequence shown here is derived from an EMBL/GenBank/DDBJ whole genome shotgun (WGS) entry which is preliminary data.</text>
</comment>
<proteinExistence type="predicted"/>
<name>A0ABU9HXL9_9FLAO</name>
<sequence>MELQDKIFLGIEKEPVQQSESVEIMNRIANLKIGKAVHFGNDLKDVAGLIRDEDYYIVFDNTITKGKQPVFKGKIIRVTKDEILVFIEDAIKGLSGRQYFLTTESFSQLLKISNEGGVYLFGA</sequence>